<organism evidence="2 3">
    <name type="scientific">Massilia atriviolacea</name>
    <dbReference type="NCBI Taxonomy" id="2495579"/>
    <lineage>
        <taxon>Bacteria</taxon>
        <taxon>Pseudomonadati</taxon>
        <taxon>Pseudomonadota</taxon>
        <taxon>Betaproteobacteria</taxon>
        <taxon>Burkholderiales</taxon>
        <taxon>Oxalobacteraceae</taxon>
        <taxon>Telluria group</taxon>
        <taxon>Massilia</taxon>
    </lineage>
</organism>
<comment type="caution">
    <text evidence="2">The sequence shown here is derived from an EMBL/GenBank/DDBJ whole genome shotgun (WGS) entry which is preliminary data.</text>
</comment>
<accession>A0A430HKE3</accession>
<evidence type="ECO:0000313" key="2">
    <source>
        <dbReference type="EMBL" id="RSZ57985.1"/>
    </source>
</evidence>
<protein>
    <recommendedName>
        <fullName evidence="1">Cyclic-phosphate processing Receiver domain-containing protein</fullName>
    </recommendedName>
</protein>
<dbReference type="InterPro" id="IPR046909">
    <property type="entry name" value="cREC_REC"/>
</dbReference>
<evidence type="ECO:0000259" key="1">
    <source>
        <dbReference type="Pfam" id="PF20274"/>
    </source>
</evidence>
<feature type="domain" description="Cyclic-phosphate processing Receiver" evidence="1">
    <location>
        <begin position="1"/>
        <end position="88"/>
    </location>
</feature>
<dbReference type="RefSeq" id="WP_126075189.1">
    <property type="nucleotide sequence ID" value="NZ_CP051166.1"/>
</dbReference>
<gene>
    <name evidence="2" type="ORF">EJB06_16860</name>
</gene>
<reference evidence="2 3" key="1">
    <citation type="submission" date="2018-12" db="EMBL/GenBank/DDBJ databases">
        <authorList>
            <person name="Yang E."/>
        </authorList>
    </citation>
    <scope>NUCLEOTIDE SEQUENCE [LARGE SCALE GENOMIC DNA]</scope>
    <source>
        <strain evidence="2 3">SOD</strain>
    </source>
</reference>
<sequence length="101" mass="11322">MKIYLDDERRTPDGWVRVYWPDEAIDLLRTGAVTEISLDHDLGDDARGTGYDVVLWIEEQVMTAGFRPPVMRVHSANASAREKMQAGIRTIEAYAGRAGAE</sequence>
<proteinExistence type="predicted"/>
<dbReference type="Pfam" id="PF20274">
    <property type="entry name" value="cREC_REC"/>
    <property type="match status" value="1"/>
</dbReference>
<dbReference type="OrthoDB" id="5124760at2"/>
<dbReference type="EMBL" id="RXLQ01000008">
    <property type="protein sequence ID" value="RSZ57985.1"/>
    <property type="molecule type" value="Genomic_DNA"/>
</dbReference>
<name>A0A430HKE3_9BURK</name>
<evidence type="ECO:0000313" key="3">
    <source>
        <dbReference type="Proteomes" id="UP000278085"/>
    </source>
</evidence>
<dbReference type="Proteomes" id="UP000278085">
    <property type="component" value="Unassembled WGS sequence"/>
</dbReference>
<keyword evidence="3" id="KW-1185">Reference proteome</keyword>
<dbReference type="AlphaFoldDB" id="A0A430HKE3"/>